<protein>
    <submittedName>
        <fullName evidence="3">Uncharacterized protein</fullName>
    </submittedName>
</protein>
<evidence type="ECO:0000313" key="5">
    <source>
        <dbReference type="Proteomes" id="UP000654075"/>
    </source>
</evidence>
<dbReference type="EMBL" id="CAJNNV010001049">
    <property type="protein sequence ID" value="CAE8584208.1"/>
    <property type="molecule type" value="Genomic_DNA"/>
</dbReference>
<proteinExistence type="predicted"/>
<gene>
    <name evidence="2" type="ORF">PGLA1383_LOCUS3146</name>
    <name evidence="3" type="ORF">PGLA2088_LOCUS14284</name>
</gene>
<sequence>AYGEKANSEEIETSASLPSGVDRLDGANQPPAARVSCKREPGVEPLEQPTARVSCKREPGSAANESQVQLQTGAKKRVKVEVKTEEGLSPLERKIKAELGTAVASGVLASPASQAGGLAWAVLTPAEGADNSGQRGGGSALRGAQRGKRPVVGAPVDASERNLLRRLRLLRKAGGADAPQEEAAQGAAASSSGSAASSQLAERAAALLAASLGGGDAAQVVAKNVATAFLAAHGGAARRQLLALGAALRGNEKLRESVLNLGPKETAALARQDPREWAGSKLQAQRLRWAEEALRESQVPVGTVAICPECGGRALVDTGRAGSGRAARLSKQYAHFTCQEEQCGKVTHVKEG</sequence>
<keyword evidence="5" id="KW-1185">Reference proteome</keyword>
<evidence type="ECO:0000313" key="4">
    <source>
        <dbReference type="Proteomes" id="UP000626109"/>
    </source>
</evidence>
<evidence type="ECO:0000256" key="1">
    <source>
        <dbReference type="SAM" id="MobiDB-lite"/>
    </source>
</evidence>
<reference evidence="3" key="1">
    <citation type="submission" date="2021-02" db="EMBL/GenBank/DDBJ databases">
        <authorList>
            <person name="Dougan E. K."/>
            <person name="Rhodes N."/>
            <person name="Thang M."/>
            <person name="Chan C."/>
        </authorList>
    </citation>
    <scope>NUCLEOTIDE SEQUENCE</scope>
</reference>
<evidence type="ECO:0000313" key="2">
    <source>
        <dbReference type="EMBL" id="CAE8584208.1"/>
    </source>
</evidence>
<feature type="non-terminal residue" evidence="3">
    <location>
        <position position="1"/>
    </location>
</feature>
<dbReference type="OrthoDB" id="470647at2759"/>
<organism evidence="3 4">
    <name type="scientific">Polarella glacialis</name>
    <name type="common">Dinoflagellate</name>
    <dbReference type="NCBI Taxonomy" id="89957"/>
    <lineage>
        <taxon>Eukaryota</taxon>
        <taxon>Sar</taxon>
        <taxon>Alveolata</taxon>
        <taxon>Dinophyceae</taxon>
        <taxon>Suessiales</taxon>
        <taxon>Suessiaceae</taxon>
        <taxon>Polarella</taxon>
    </lineage>
</organism>
<dbReference type="Proteomes" id="UP000654075">
    <property type="component" value="Unassembled WGS sequence"/>
</dbReference>
<dbReference type="Proteomes" id="UP000626109">
    <property type="component" value="Unassembled WGS sequence"/>
</dbReference>
<accession>A0A813J2M5</accession>
<feature type="region of interest" description="Disordered" evidence="1">
    <location>
        <begin position="128"/>
        <end position="151"/>
    </location>
</feature>
<feature type="region of interest" description="Disordered" evidence="1">
    <location>
        <begin position="1"/>
        <end position="70"/>
    </location>
</feature>
<dbReference type="EMBL" id="CAJNNW010017365">
    <property type="protein sequence ID" value="CAE8660825.1"/>
    <property type="molecule type" value="Genomic_DNA"/>
</dbReference>
<name>A0A813J2M5_POLGL</name>
<comment type="caution">
    <text evidence="3">The sequence shown here is derived from an EMBL/GenBank/DDBJ whole genome shotgun (WGS) entry which is preliminary data.</text>
</comment>
<dbReference type="AlphaFoldDB" id="A0A813J2M5"/>
<evidence type="ECO:0000313" key="3">
    <source>
        <dbReference type="EMBL" id="CAE8660825.1"/>
    </source>
</evidence>